<protein>
    <recommendedName>
        <fullName evidence="3">Bacteriocin-type signal sequence-containing protein</fullName>
    </recommendedName>
</protein>
<dbReference type="Proteomes" id="UP001225933">
    <property type="component" value="Unassembled WGS sequence"/>
</dbReference>
<evidence type="ECO:0000313" key="2">
    <source>
        <dbReference type="Proteomes" id="UP001225933"/>
    </source>
</evidence>
<gene>
    <name evidence="1" type="ORF">QX233_17760</name>
</gene>
<accession>A0AAJ1R5C3</accession>
<organism evidence="1 2">
    <name type="scientific">Chryseobacterium gambrini</name>
    <dbReference type="NCBI Taxonomy" id="373672"/>
    <lineage>
        <taxon>Bacteria</taxon>
        <taxon>Pseudomonadati</taxon>
        <taxon>Bacteroidota</taxon>
        <taxon>Flavobacteriia</taxon>
        <taxon>Flavobacteriales</taxon>
        <taxon>Weeksellaceae</taxon>
        <taxon>Chryseobacterium group</taxon>
        <taxon>Chryseobacterium</taxon>
    </lineage>
</organism>
<dbReference type="EMBL" id="JAUHGV010000027">
    <property type="protein sequence ID" value="MDN4014321.1"/>
    <property type="molecule type" value="Genomic_DNA"/>
</dbReference>
<reference evidence="1" key="1">
    <citation type="submission" date="2023-06" db="EMBL/GenBank/DDBJ databases">
        <title>Two Chryseobacterium gambrini strains from China.</title>
        <authorList>
            <person name="Zeng J."/>
            <person name="Wu Y."/>
        </authorList>
    </citation>
    <scope>NUCLEOTIDE SEQUENCE</scope>
    <source>
        <strain evidence="1">SQ219</strain>
    </source>
</reference>
<evidence type="ECO:0008006" key="3">
    <source>
        <dbReference type="Google" id="ProtNLM"/>
    </source>
</evidence>
<dbReference type="AlphaFoldDB" id="A0AAJ1R5C3"/>
<dbReference type="RefSeq" id="WP_214590450.1">
    <property type="nucleotide sequence ID" value="NZ_JAUHGV010000027.1"/>
</dbReference>
<evidence type="ECO:0000313" key="1">
    <source>
        <dbReference type="EMBL" id="MDN4014321.1"/>
    </source>
</evidence>
<name>A0AAJ1R5C3_9FLAO</name>
<proteinExistence type="predicted"/>
<comment type="caution">
    <text evidence="1">The sequence shown here is derived from an EMBL/GenBank/DDBJ whole genome shotgun (WGS) entry which is preliminary data.</text>
</comment>
<sequence>MKNSNLKKLTRKEQEKINGGGLQRCHYHFECPGGSCCQNVCVYYNCPEV</sequence>